<dbReference type="EMBL" id="CP060780">
    <property type="protein sequence ID" value="QNP44514.1"/>
    <property type="molecule type" value="Genomic_DNA"/>
</dbReference>
<organism evidence="4 5">
    <name type="scientific">Sphingomonas daechungensis</name>
    <dbReference type="NCBI Taxonomy" id="1176646"/>
    <lineage>
        <taxon>Bacteria</taxon>
        <taxon>Pseudomonadati</taxon>
        <taxon>Pseudomonadota</taxon>
        <taxon>Alphaproteobacteria</taxon>
        <taxon>Sphingomonadales</taxon>
        <taxon>Sphingomonadaceae</taxon>
        <taxon>Sphingomonas</taxon>
    </lineage>
</organism>
<comment type="similarity">
    <text evidence="1 2">Belongs to the pirin family.</text>
</comment>
<sequence>MSPSDLGEHLKPFVFLDLFAADMRLMQQSMSMHPHSGIATVTVITEGDMVYDDPQSGRGTLEYGGVEWLRAGGGVWHGKELAAGESRLTRGFQLWLALPPELENGTVDSQYIGARDMPRVGPATVILGRHASAVSPVRAPEGITYLQVRLSPGEQWAFTPEDGQSVGWFAVAEGEVDAGGRVSAGQIAFFEDGAGPMSFRAHSTSGATFVLGAAIPHDHPLYLGYYSVHTTAEALAAGERRIAELGARLMASGDRRTASGNVPVFR</sequence>
<dbReference type="PIRSF" id="PIRSF006232">
    <property type="entry name" value="Pirin"/>
    <property type="match status" value="1"/>
</dbReference>
<dbReference type="InterPro" id="IPR012093">
    <property type="entry name" value="Pirin"/>
</dbReference>
<dbReference type="InterPro" id="IPR003829">
    <property type="entry name" value="Pirin_N_dom"/>
</dbReference>
<dbReference type="PANTHER" id="PTHR13903">
    <property type="entry name" value="PIRIN-RELATED"/>
    <property type="match status" value="1"/>
</dbReference>
<evidence type="ECO:0000313" key="4">
    <source>
        <dbReference type="EMBL" id="QNP44514.1"/>
    </source>
</evidence>
<keyword evidence="5" id="KW-1185">Reference proteome</keyword>
<dbReference type="InterPro" id="IPR014710">
    <property type="entry name" value="RmlC-like_jellyroll"/>
</dbReference>
<protein>
    <submittedName>
        <fullName evidence="4">Pirin family protein</fullName>
    </submittedName>
</protein>
<accession>A0ABX6T4Q5</accession>
<proteinExistence type="inferred from homology"/>
<dbReference type="PANTHER" id="PTHR13903:SF8">
    <property type="entry name" value="PIRIN"/>
    <property type="match status" value="1"/>
</dbReference>
<dbReference type="SUPFAM" id="SSF51182">
    <property type="entry name" value="RmlC-like cupins"/>
    <property type="match status" value="1"/>
</dbReference>
<dbReference type="Pfam" id="PF02678">
    <property type="entry name" value="Pirin"/>
    <property type="match status" value="1"/>
</dbReference>
<dbReference type="Gene3D" id="2.60.120.10">
    <property type="entry name" value="Jelly Rolls"/>
    <property type="match status" value="1"/>
</dbReference>
<evidence type="ECO:0000256" key="1">
    <source>
        <dbReference type="ARBA" id="ARBA00008416"/>
    </source>
</evidence>
<evidence type="ECO:0000256" key="2">
    <source>
        <dbReference type="RuleBase" id="RU003457"/>
    </source>
</evidence>
<dbReference type="InterPro" id="IPR011051">
    <property type="entry name" value="RmlC_Cupin_sf"/>
</dbReference>
<evidence type="ECO:0000313" key="5">
    <source>
        <dbReference type="Proteomes" id="UP000516134"/>
    </source>
</evidence>
<reference evidence="4 5" key="1">
    <citation type="submission" date="2020-08" db="EMBL/GenBank/DDBJ databases">
        <title>Genome sequence of Sphingomonas daechungensis KACC 18115T.</title>
        <authorList>
            <person name="Hyun D.-W."/>
            <person name="Bae J.-W."/>
        </authorList>
    </citation>
    <scope>NUCLEOTIDE SEQUENCE [LARGE SCALE GENOMIC DNA]</scope>
    <source>
        <strain evidence="4 5">KACC 18115</strain>
    </source>
</reference>
<gene>
    <name evidence="4" type="ORF">H9L15_14775</name>
</gene>
<evidence type="ECO:0000259" key="3">
    <source>
        <dbReference type="Pfam" id="PF02678"/>
    </source>
</evidence>
<feature type="domain" description="Pirin N-terminal" evidence="3">
    <location>
        <begin position="8"/>
        <end position="96"/>
    </location>
</feature>
<dbReference type="Proteomes" id="UP000516134">
    <property type="component" value="Chromosome"/>
</dbReference>
<name>A0ABX6T4Q5_9SPHN</name>